<feature type="region of interest" description="Disordered" evidence="5">
    <location>
        <begin position="524"/>
        <end position="544"/>
    </location>
</feature>
<gene>
    <name evidence="8" type="ORF">M409DRAFT_56701</name>
</gene>
<dbReference type="AlphaFoldDB" id="A0A6A6CB63"/>
<evidence type="ECO:0000313" key="8">
    <source>
        <dbReference type="EMBL" id="KAF2164437.1"/>
    </source>
</evidence>
<dbReference type="Gene3D" id="1.20.1250.20">
    <property type="entry name" value="MFS general substrate transporter like domains"/>
    <property type="match status" value="1"/>
</dbReference>
<accession>A0A6A6CB63</accession>
<keyword evidence="9" id="KW-1185">Reference proteome</keyword>
<protein>
    <recommendedName>
        <fullName evidence="7">Major facilitator superfamily (MFS) profile domain-containing protein</fullName>
    </recommendedName>
</protein>
<dbReference type="InterPro" id="IPR036259">
    <property type="entry name" value="MFS_trans_sf"/>
</dbReference>
<evidence type="ECO:0000256" key="5">
    <source>
        <dbReference type="SAM" id="MobiDB-lite"/>
    </source>
</evidence>
<feature type="transmembrane region" description="Helical" evidence="6">
    <location>
        <begin position="483"/>
        <end position="504"/>
    </location>
</feature>
<feature type="transmembrane region" description="Helical" evidence="6">
    <location>
        <begin position="385"/>
        <end position="405"/>
    </location>
</feature>
<keyword evidence="4 6" id="KW-0472">Membrane</keyword>
<name>A0A6A6CB63_ZASCE</name>
<dbReference type="InterPro" id="IPR011701">
    <property type="entry name" value="MFS"/>
</dbReference>
<feature type="compositionally biased region" description="Basic and acidic residues" evidence="5">
    <location>
        <begin position="15"/>
        <end position="24"/>
    </location>
</feature>
<dbReference type="FunFam" id="1.20.1250.20:FF:000088">
    <property type="entry name" value="MFS multidrug transporter, putative"/>
    <property type="match status" value="1"/>
</dbReference>
<feature type="transmembrane region" description="Helical" evidence="6">
    <location>
        <begin position="197"/>
        <end position="216"/>
    </location>
</feature>
<evidence type="ECO:0000256" key="1">
    <source>
        <dbReference type="ARBA" id="ARBA00004141"/>
    </source>
</evidence>
<dbReference type="OrthoDB" id="5376138at2759"/>
<feature type="region of interest" description="Disordered" evidence="5">
    <location>
        <begin position="1"/>
        <end position="42"/>
    </location>
</feature>
<feature type="domain" description="Major facilitator superfamily (MFS) profile" evidence="7">
    <location>
        <begin position="75"/>
        <end position="507"/>
    </location>
</feature>
<feature type="transmembrane region" description="Helical" evidence="6">
    <location>
        <begin position="139"/>
        <end position="160"/>
    </location>
</feature>
<evidence type="ECO:0000256" key="4">
    <source>
        <dbReference type="ARBA" id="ARBA00023136"/>
    </source>
</evidence>
<proteinExistence type="predicted"/>
<dbReference type="GO" id="GO:0022857">
    <property type="term" value="F:transmembrane transporter activity"/>
    <property type="evidence" value="ECO:0007669"/>
    <property type="project" value="InterPro"/>
</dbReference>
<evidence type="ECO:0000256" key="6">
    <source>
        <dbReference type="SAM" id="Phobius"/>
    </source>
</evidence>
<dbReference type="GeneID" id="54566648"/>
<dbReference type="PROSITE" id="PS50850">
    <property type="entry name" value="MFS"/>
    <property type="match status" value="1"/>
</dbReference>
<feature type="transmembrane region" description="Helical" evidence="6">
    <location>
        <begin position="166"/>
        <end position="190"/>
    </location>
</feature>
<dbReference type="Pfam" id="PF07690">
    <property type="entry name" value="MFS_1"/>
    <property type="match status" value="1"/>
</dbReference>
<feature type="transmembrane region" description="Helical" evidence="6">
    <location>
        <begin position="453"/>
        <end position="471"/>
    </location>
</feature>
<dbReference type="InterPro" id="IPR020846">
    <property type="entry name" value="MFS_dom"/>
</dbReference>
<feature type="transmembrane region" description="Helical" evidence="6">
    <location>
        <begin position="304"/>
        <end position="322"/>
    </location>
</feature>
<evidence type="ECO:0000259" key="7">
    <source>
        <dbReference type="PROSITE" id="PS50850"/>
    </source>
</evidence>
<dbReference type="SUPFAM" id="SSF103473">
    <property type="entry name" value="MFS general substrate transporter"/>
    <property type="match status" value="1"/>
</dbReference>
<feature type="compositionally biased region" description="Polar residues" evidence="5">
    <location>
        <begin position="535"/>
        <end position="544"/>
    </location>
</feature>
<evidence type="ECO:0000313" key="9">
    <source>
        <dbReference type="Proteomes" id="UP000799537"/>
    </source>
</evidence>
<dbReference type="PANTHER" id="PTHR23502">
    <property type="entry name" value="MAJOR FACILITATOR SUPERFAMILY"/>
    <property type="match status" value="1"/>
</dbReference>
<dbReference type="GO" id="GO:0005886">
    <property type="term" value="C:plasma membrane"/>
    <property type="evidence" value="ECO:0007669"/>
    <property type="project" value="TreeGrafter"/>
</dbReference>
<keyword evidence="3 6" id="KW-1133">Transmembrane helix</keyword>
<dbReference type="Proteomes" id="UP000799537">
    <property type="component" value="Unassembled WGS sequence"/>
</dbReference>
<feature type="transmembrane region" description="Helical" evidence="6">
    <location>
        <begin position="113"/>
        <end position="132"/>
    </location>
</feature>
<evidence type="ECO:0000256" key="2">
    <source>
        <dbReference type="ARBA" id="ARBA00022692"/>
    </source>
</evidence>
<dbReference type="EMBL" id="ML993604">
    <property type="protein sequence ID" value="KAF2164437.1"/>
    <property type="molecule type" value="Genomic_DNA"/>
</dbReference>
<comment type="subcellular location">
    <subcellularLocation>
        <location evidence="1">Membrane</location>
        <topology evidence="1">Multi-pass membrane protein</topology>
    </subcellularLocation>
</comment>
<feature type="transmembrane region" description="Helical" evidence="6">
    <location>
        <begin position="342"/>
        <end position="364"/>
    </location>
</feature>
<keyword evidence="2 6" id="KW-0812">Transmembrane</keyword>
<feature type="transmembrane region" description="Helical" evidence="6">
    <location>
        <begin position="411"/>
        <end position="432"/>
    </location>
</feature>
<organism evidence="8 9">
    <name type="scientific">Zasmidium cellare ATCC 36951</name>
    <dbReference type="NCBI Taxonomy" id="1080233"/>
    <lineage>
        <taxon>Eukaryota</taxon>
        <taxon>Fungi</taxon>
        <taxon>Dikarya</taxon>
        <taxon>Ascomycota</taxon>
        <taxon>Pezizomycotina</taxon>
        <taxon>Dothideomycetes</taxon>
        <taxon>Dothideomycetidae</taxon>
        <taxon>Mycosphaerellales</taxon>
        <taxon>Mycosphaerellaceae</taxon>
        <taxon>Zasmidium</taxon>
    </lineage>
</organism>
<dbReference type="PANTHER" id="PTHR23502:SF3">
    <property type="entry name" value="MAJOR FACILITATOR SUPERFAMILY (MFS) PROFILE DOMAIN-CONTAINING PROTEIN-RELATED"/>
    <property type="match status" value="1"/>
</dbReference>
<evidence type="ECO:0000256" key="3">
    <source>
        <dbReference type="ARBA" id="ARBA00022989"/>
    </source>
</evidence>
<dbReference type="RefSeq" id="XP_033665326.1">
    <property type="nucleotide sequence ID" value="XM_033813376.1"/>
</dbReference>
<reference evidence="8" key="1">
    <citation type="journal article" date="2020" name="Stud. Mycol.">
        <title>101 Dothideomycetes genomes: a test case for predicting lifestyles and emergence of pathogens.</title>
        <authorList>
            <person name="Haridas S."/>
            <person name="Albert R."/>
            <person name="Binder M."/>
            <person name="Bloem J."/>
            <person name="Labutti K."/>
            <person name="Salamov A."/>
            <person name="Andreopoulos B."/>
            <person name="Baker S."/>
            <person name="Barry K."/>
            <person name="Bills G."/>
            <person name="Bluhm B."/>
            <person name="Cannon C."/>
            <person name="Castanera R."/>
            <person name="Culley D."/>
            <person name="Daum C."/>
            <person name="Ezra D."/>
            <person name="Gonzalez J."/>
            <person name="Henrissat B."/>
            <person name="Kuo A."/>
            <person name="Liang C."/>
            <person name="Lipzen A."/>
            <person name="Lutzoni F."/>
            <person name="Magnuson J."/>
            <person name="Mondo S."/>
            <person name="Nolan M."/>
            <person name="Ohm R."/>
            <person name="Pangilinan J."/>
            <person name="Park H.-J."/>
            <person name="Ramirez L."/>
            <person name="Alfaro M."/>
            <person name="Sun H."/>
            <person name="Tritt A."/>
            <person name="Yoshinaga Y."/>
            <person name="Zwiers L.-H."/>
            <person name="Turgeon B."/>
            <person name="Goodwin S."/>
            <person name="Spatafora J."/>
            <person name="Crous P."/>
            <person name="Grigoriev I."/>
        </authorList>
    </citation>
    <scope>NUCLEOTIDE SEQUENCE</scope>
    <source>
        <strain evidence="8">ATCC 36951</strain>
    </source>
</reference>
<sequence length="544" mass="61133">MNPDLPAQEAPPAQQEKDVEKGDSSSEDNGAPPGEHLGVKPTENRKVVNGKRVITEEEAWPILGYSWPTWKKWTLISSIFAIQLSMNFNTSVYPNAVPLIAEHFHVSEQAARVGQMIFLVLYAFGCELWAPWSEEFGRWPILQGSLFLVNIWQILAALAPNFGSLIVARALGGLSSAGGSVTLGMVADLWEAEDQQWAIAFVVLSSVGGTSIGPIIGGPIEKYLSWRWNFWIQLIFGGAVQAVHLFMPESRATILMDREAKRRRKTGEDPDIYGPNEVKQPRISKKEVGVTWIRPFEMFFREPIVLCLSLLSGFSDALIFTFQEGFNPIYEQWGFGILEIAWAFIPIVVGYFIAYFSYSPWIYHDQRFIKRYGLDAFVPERRLKWLLYLAPLECIGLFGFAWTSLGPPRVHWIAPMIFSGLIAIANYGIYMSTIDYMIAAYGPYSASATGGNGFARDFLAGIAAMYSTPMYSNIDPNGYHLEYASTILACLAFLVTIPIYIFYWKGPQIRKASKFAMSLDEDRKEQHGRRVASATPEQLQPHNL</sequence>